<evidence type="ECO:0000256" key="14">
    <source>
        <dbReference type="PIRSR" id="PIRSR602401-1"/>
    </source>
</evidence>
<dbReference type="PROSITE" id="PS00086">
    <property type="entry name" value="CYTOCHROME_P450"/>
    <property type="match status" value="1"/>
</dbReference>
<comment type="subcellular location">
    <subcellularLocation>
        <location evidence="3">Endoplasmic reticulum membrane</location>
        <topology evidence="3">Peripheral membrane protein</topology>
    </subcellularLocation>
    <subcellularLocation>
        <location evidence="2">Microsome membrane</location>
        <topology evidence="2">Peripheral membrane protein</topology>
    </subcellularLocation>
</comment>
<dbReference type="GO" id="GO:0005506">
    <property type="term" value="F:iron ion binding"/>
    <property type="evidence" value="ECO:0007669"/>
    <property type="project" value="InterPro"/>
</dbReference>
<dbReference type="InterPro" id="IPR002401">
    <property type="entry name" value="Cyt_P450_E_grp-I"/>
</dbReference>
<evidence type="ECO:0000256" key="17">
    <source>
        <dbReference type="SAM" id="SignalP"/>
    </source>
</evidence>
<accession>A0A5F9DCD5</accession>
<dbReference type="Pfam" id="PF00067">
    <property type="entry name" value="p450"/>
    <property type="match status" value="1"/>
</dbReference>
<dbReference type="InterPro" id="IPR008068">
    <property type="entry name" value="Cyt_P450_E_grp-I_CYP2B-like"/>
</dbReference>
<reference evidence="18" key="3">
    <citation type="submission" date="2025-09" db="UniProtKB">
        <authorList>
            <consortium name="Ensembl"/>
        </authorList>
    </citation>
    <scope>IDENTIFICATION</scope>
    <source>
        <strain evidence="18">Thorbecke</strain>
    </source>
</reference>
<keyword evidence="8" id="KW-0256">Endoplasmic reticulum</keyword>
<dbReference type="GeneTree" id="ENSGT00940000157162"/>
<feature type="region of interest" description="Disordered" evidence="16">
    <location>
        <begin position="494"/>
        <end position="521"/>
    </location>
</feature>
<dbReference type="KEGG" id="ocu:100353574"/>
<sequence length="521" mass="58931">MVLSAFSLLLGLTGLLLLWAWGRPASPGHLPPGPWPLPLLGNILQIHHKGFLQSFQRLREKHGDVFTVYLGSRPVVVLCGYQAVREALVEQAEAFSGRGPIAITDAIFQGTGVVFANGKPWKVLRRFCLATMKDLGMGRRSMEQRIKEEARCLVEELRKSQEAYLDPTSLFNAVTANVICSMVFGERFDYQDPAFLRLLRLLNETFILLSSFYSQVFELLSGILKHLPGPHARVDRIIQELKDFITKNIEKHRETLDPSCPQDFIDSFLLRMDKERFLPQSEFHHKNLVHTVLSLFFAGTESSSTTLRYGLLLFLKHPDVTEKVQAEIDRVIGPKRLPALEDRAKMPYTDAVIHEIQRYSDLTPIGVPHSVIKDTHFRGYHLVKGTAVYPIMSSVLHDPHHFEKPDVFYPGHFLDAEGNFRKREAFVPFSMGKRICLGESLARSELFLFFTSMLQNFSLGCPKAPEDIDLTPQVNGIGKLPPVFQLRFLPRQREDEGTQSPSPLQASELPLPTGSCEKSCL</sequence>
<evidence type="ECO:0000256" key="16">
    <source>
        <dbReference type="SAM" id="MobiDB-lite"/>
    </source>
</evidence>
<keyword evidence="7 14" id="KW-0479">Metal-binding</keyword>
<dbReference type="Bgee" id="ENSOCUG00000004655">
    <property type="expression patterns" value="Expressed in liver and 15 other cell types or tissues"/>
</dbReference>
<dbReference type="PRINTS" id="PR00463">
    <property type="entry name" value="EP450I"/>
</dbReference>
<evidence type="ECO:0000256" key="5">
    <source>
        <dbReference type="ARBA" id="ARBA00012109"/>
    </source>
</evidence>
<feature type="chain" id="PRO_5023851805" description="unspecific monooxygenase" evidence="17">
    <location>
        <begin position="25"/>
        <end position="521"/>
    </location>
</feature>
<evidence type="ECO:0000256" key="3">
    <source>
        <dbReference type="ARBA" id="ARBA00004406"/>
    </source>
</evidence>
<dbReference type="InterPro" id="IPR036396">
    <property type="entry name" value="Cyt_P450_sf"/>
</dbReference>
<evidence type="ECO:0000256" key="2">
    <source>
        <dbReference type="ARBA" id="ARBA00004174"/>
    </source>
</evidence>
<organism evidence="18 19">
    <name type="scientific">Oryctolagus cuniculus</name>
    <name type="common">Rabbit</name>
    <dbReference type="NCBI Taxonomy" id="9986"/>
    <lineage>
        <taxon>Eukaryota</taxon>
        <taxon>Metazoa</taxon>
        <taxon>Chordata</taxon>
        <taxon>Craniata</taxon>
        <taxon>Vertebrata</taxon>
        <taxon>Euteleostomi</taxon>
        <taxon>Mammalia</taxon>
        <taxon>Eutheria</taxon>
        <taxon>Euarchontoglires</taxon>
        <taxon>Glires</taxon>
        <taxon>Lagomorpha</taxon>
        <taxon>Leporidae</taxon>
        <taxon>Oryctolagus</taxon>
    </lineage>
</organism>
<dbReference type="OrthoDB" id="1103324at2759"/>
<dbReference type="PANTHER" id="PTHR24300">
    <property type="entry name" value="CYTOCHROME P450 508A4-RELATED"/>
    <property type="match status" value="1"/>
</dbReference>
<gene>
    <name evidence="18" type="primary">CYP2B4</name>
</gene>
<evidence type="ECO:0000256" key="1">
    <source>
        <dbReference type="ARBA" id="ARBA00001971"/>
    </source>
</evidence>
<evidence type="ECO:0000256" key="8">
    <source>
        <dbReference type="ARBA" id="ARBA00022824"/>
    </source>
</evidence>
<evidence type="ECO:0000256" key="13">
    <source>
        <dbReference type="ARBA" id="ARBA00023136"/>
    </source>
</evidence>
<evidence type="ECO:0000256" key="6">
    <source>
        <dbReference type="ARBA" id="ARBA00022617"/>
    </source>
</evidence>
<keyword evidence="10 15" id="KW-0560">Oxidoreductase</keyword>
<protein>
    <recommendedName>
        <fullName evidence="5">unspecific monooxygenase</fullName>
        <ecNumber evidence="5">1.14.14.1</ecNumber>
    </recommendedName>
</protein>
<dbReference type="GO" id="GO:0006805">
    <property type="term" value="P:xenobiotic metabolic process"/>
    <property type="evidence" value="ECO:0007669"/>
    <property type="project" value="TreeGrafter"/>
</dbReference>
<feature type="signal peptide" evidence="17">
    <location>
        <begin position="1"/>
        <end position="24"/>
    </location>
</feature>
<keyword evidence="11 14" id="KW-0408">Iron</keyword>
<dbReference type="InterPro" id="IPR017972">
    <property type="entry name" value="Cyt_P450_CS"/>
</dbReference>
<evidence type="ECO:0000313" key="19">
    <source>
        <dbReference type="Proteomes" id="UP000001811"/>
    </source>
</evidence>
<evidence type="ECO:0000313" key="18">
    <source>
        <dbReference type="Ensembl" id="ENSOCUP00000043265.1"/>
    </source>
</evidence>
<reference evidence="18" key="2">
    <citation type="submission" date="2025-08" db="UniProtKB">
        <authorList>
            <consortium name="Ensembl"/>
        </authorList>
    </citation>
    <scope>IDENTIFICATION</scope>
    <source>
        <strain evidence="18">Thorbecke</strain>
    </source>
</reference>
<keyword evidence="9" id="KW-0492">Microsome</keyword>
<dbReference type="InterPro" id="IPR001128">
    <property type="entry name" value="Cyt_P450"/>
</dbReference>
<name>A0A5F9DCD5_RABIT</name>
<keyword evidence="17" id="KW-0732">Signal</keyword>
<dbReference type="GO" id="GO:0005789">
    <property type="term" value="C:endoplasmic reticulum membrane"/>
    <property type="evidence" value="ECO:0007669"/>
    <property type="project" value="UniProtKB-SubCell"/>
</dbReference>
<dbReference type="GO" id="GO:0008392">
    <property type="term" value="F:arachidonate epoxygenase activity"/>
    <property type="evidence" value="ECO:0007669"/>
    <property type="project" value="TreeGrafter"/>
</dbReference>
<evidence type="ECO:0000256" key="11">
    <source>
        <dbReference type="ARBA" id="ARBA00023004"/>
    </source>
</evidence>
<keyword evidence="12 15" id="KW-0503">Monooxygenase</keyword>
<dbReference type="PRINTS" id="PR00385">
    <property type="entry name" value="P450"/>
</dbReference>
<dbReference type="SUPFAM" id="SSF48264">
    <property type="entry name" value="Cytochrome P450"/>
    <property type="match status" value="1"/>
</dbReference>
<dbReference type="GO" id="GO:0019373">
    <property type="term" value="P:epoxygenase P450 pathway"/>
    <property type="evidence" value="ECO:0007669"/>
    <property type="project" value="TreeGrafter"/>
</dbReference>
<dbReference type="InterPro" id="IPR050182">
    <property type="entry name" value="Cytochrome_P450_fam2"/>
</dbReference>
<evidence type="ECO:0000256" key="10">
    <source>
        <dbReference type="ARBA" id="ARBA00023002"/>
    </source>
</evidence>
<evidence type="ECO:0000256" key="4">
    <source>
        <dbReference type="ARBA" id="ARBA00010617"/>
    </source>
</evidence>
<dbReference type="PRINTS" id="PR01685">
    <property type="entry name" value="EP450ICYP2B"/>
</dbReference>
<dbReference type="AlphaFoldDB" id="A0A5F9DCD5"/>
<keyword evidence="13" id="KW-0472">Membrane</keyword>
<evidence type="ECO:0000256" key="15">
    <source>
        <dbReference type="RuleBase" id="RU000461"/>
    </source>
</evidence>
<dbReference type="GO" id="GO:0016712">
    <property type="term" value="F:oxidoreductase activity, acting on paired donors, with incorporation or reduction of molecular oxygen, reduced flavin or flavoprotein as one donor, and incorporation of one atom of oxygen"/>
    <property type="evidence" value="ECO:0007669"/>
    <property type="project" value="UniProtKB-EC"/>
</dbReference>
<comment type="cofactor">
    <cofactor evidence="1 14">
        <name>heme</name>
        <dbReference type="ChEBI" id="CHEBI:30413"/>
    </cofactor>
</comment>
<dbReference type="Gene3D" id="1.10.630.10">
    <property type="entry name" value="Cytochrome P450"/>
    <property type="match status" value="1"/>
</dbReference>
<dbReference type="GO" id="GO:0020037">
    <property type="term" value="F:heme binding"/>
    <property type="evidence" value="ECO:0007669"/>
    <property type="project" value="InterPro"/>
</dbReference>
<dbReference type="EC" id="1.14.14.1" evidence="5"/>
<reference evidence="18 19" key="1">
    <citation type="journal article" date="2011" name="Nature">
        <title>A high-resolution map of human evolutionary constraint using 29 mammals.</title>
        <authorList>
            <person name="Lindblad-Toh K."/>
            <person name="Garber M."/>
            <person name="Zuk O."/>
            <person name="Lin M.F."/>
            <person name="Parker B.J."/>
            <person name="Washietl S."/>
            <person name="Kheradpour P."/>
            <person name="Ernst J."/>
            <person name="Jordan G."/>
            <person name="Mauceli E."/>
            <person name="Ward L.D."/>
            <person name="Lowe C.B."/>
            <person name="Holloway A.K."/>
            <person name="Clamp M."/>
            <person name="Gnerre S."/>
            <person name="Alfoldi J."/>
            <person name="Beal K."/>
            <person name="Chang J."/>
            <person name="Clawson H."/>
            <person name="Cuff J."/>
            <person name="Di Palma F."/>
            <person name="Fitzgerald S."/>
            <person name="Flicek P."/>
            <person name="Guttman M."/>
            <person name="Hubisz M.J."/>
            <person name="Jaffe D.B."/>
            <person name="Jungreis I."/>
            <person name="Kent W.J."/>
            <person name="Kostka D."/>
            <person name="Lara M."/>
            <person name="Martins A.L."/>
            <person name="Massingham T."/>
            <person name="Moltke I."/>
            <person name="Raney B.J."/>
            <person name="Rasmussen M.D."/>
            <person name="Robinson J."/>
            <person name="Stark A."/>
            <person name="Vilella A.J."/>
            <person name="Wen J."/>
            <person name="Xie X."/>
            <person name="Zody M.C."/>
            <person name="Baldwin J."/>
            <person name="Bloom T."/>
            <person name="Chin C.W."/>
            <person name="Heiman D."/>
            <person name="Nicol R."/>
            <person name="Nusbaum C."/>
            <person name="Young S."/>
            <person name="Wilkinson J."/>
            <person name="Worley K.C."/>
            <person name="Kovar C.L."/>
            <person name="Muzny D.M."/>
            <person name="Gibbs R.A."/>
            <person name="Cree A."/>
            <person name="Dihn H.H."/>
            <person name="Fowler G."/>
            <person name="Jhangiani S."/>
            <person name="Joshi V."/>
            <person name="Lee S."/>
            <person name="Lewis L.R."/>
            <person name="Nazareth L.V."/>
            <person name="Okwuonu G."/>
            <person name="Santibanez J."/>
            <person name="Warren W.C."/>
            <person name="Mardis E.R."/>
            <person name="Weinstock G.M."/>
            <person name="Wilson R.K."/>
            <person name="Delehaunty K."/>
            <person name="Dooling D."/>
            <person name="Fronik C."/>
            <person name="Fulton L."/>
            <person name="Fulton B."/>
            <person name="Graves T."/>
            <person name="Minx P."/>
            <person name="Sodergren E."/>
            <person name="Birney E."/>
            <person name="Margulies E.H."/>
            <person name="Herrero J."/>
            <person name="Green E.D."/>
            <person name="Haussler D."/>
            <person name="Siepel A."/>
            <person name="Goldman N."/>
            <person name="Pollard K.S."/>
            <person name="Pedersen J.S."/>
            <person name="Lander E.S."/>
            <person name="Kellis M."/>
        </authorList>
    </citation>
    <scope>NUCLEOTIDE SEQUENCE [LARGE SCALE GENOMIC DNA]</scope>
    <source>
        <strain evidence="19">Thorbecke</strain>
    </source>
</reference>
<evidence type="ECO:0000256" key="12">
    <source>
        <dbReference type="ARBA" id="ARBA00023033"/>
    </source>
</evidence>
<evidence type="ECO:0000256" key="9">
    <source>
        <dbReference type="ARBA" id="ARBA00022848"/>
    </source>
</evidence>
<dbReference type="PANTHER" id="PTHR24300:SF339">
    <property type="entry name" value="CYTOCHROME P450 FAMILY 2 SUBFAMILY B MEMBER 39"/>
    <property type="match status" value="1"/>
</dbReference>
<comment type="similarity">
    <text evidence="4 15">Belongs to the cytochrome P450 family.</text>
</comment>
<evidence type="ECO:0000256" key="7">
    <source>
        <dbReference type="ARBA" id="ARBA00022723"/>
    </source>
</evidence>
<feature type="binding site" description="axial binding residue" evidence="14">
    <location>
        <position position="436"/>
    </location>
    <ligand>
        <name>heme</name>
        <dbReference type="ChEBI" id="CHEBI:30413"/>
    </ligand>
    <ligandPart>
        <name>Fe</name>
        <dbReference type="ChEBI" id="CHEBI:18248"/>
    </ligandPart>
</feature>
<keyword evidence="6 14" id="KW-0349">Heme</keyword>
<dbReference type="Ensembl" id="ENSOCUT00000055177.1">
    <property type="protein sequence ID" value="ENSOCUP00000043265.1"/>
    <property type="gene ID" value="ENSOCUG00000004655.4"/>
</dbReference>
<dbReference type="FunFam" id="1.10.630.10:FF:000001">
    <property type="entry name" value="Cytochrome P450, family 2"/>
    <property type="match status" value="1"/>
</dbReference>
<proteinExistence type="inferred from homology"/>
<dbReference type="Proteomes" id="UP000001811">
    <property type="component" value="Unplaced"/>
</dbReference>
<keyword evidence="19" id="KW-1185">Reference proteome</keyword>